<evidence type="ECO:0000259" key="4">
    <source>
        <dbReference type="PROSITE" id="PS50110"/>
    </source>
</evidence>
<dbReference type="Pfam" id="PF00486">
    <property type="entry name" value="Trans_reg_C"/>
    <property type="match status" value="1"/>
</dbReference>
<evidence type="ECO:0000259" key="5">
    <source>
        <dbReference type="PROSITE" id="PS51755"/>
    </source>
</evidence>
<dbReference type="InterPro" id="IPR039420">
    <property type="entry name" value="WalR-like"/>
</dbReference>
<organism evidence="6 7">
    <name type="scientific">Acetobacter tropicalis</name>
    <dbReference type="NCBI Taxonomy" id="104102"/>
    <lineage>
        <taxon>Bacteria</taxon>
        <taxon>Pseudomonadati</taxon>
        <taxon>Pseudomonadota</taxon>
        <taxon>Alphaproteobacteria</taxon>
        <taxon>Acetobacterales</taxon>
        <taxon>Acetobacteraceae</taxon>
        <taxon>Acetobacter</taxon>
    </lineage>
</organism>
<dbReference type="InterPro" id="IPR011006">
    <property type="entry name" value="CheY-like_superfamily"/>
</dbReference>
<evidence type="ECO:0000256" key="1">
    <source>
        <dbReference type="ARBA" id="ARBA00023125"/>
    </source>
</evidence>
<dbReference type="STRING" id="104102.AtDm6_1213"/>
<name>A0A095B5Z4_9PROT</name>
<dbReference type="Gene3D" id="1.10.10.10">
    <property type="entry name" value="Winged helix-like DNA-binding domain superfamily/Winged helix DNA-binding domain"/>
    <property type="match status" value="1"/>
</dbReference>
<dbReference type="PANTHER" id="PTHR48111">
    <property type="entry name" value="REGULATOR OF RPOS"/>
    <property type="match status" value="1"/>
</dbReference>
<gene>
    <name evidence="6" type="ORF">AtDm6_1213</name>
</gene>
<dbReference type="InterPro" id="IPR036388">
    <property type="entry name" value="WH-like_DNA-bd_sf"/>
</dbReference>
<keyword evidence="2" id="KW-0597">Phosphoprotein</keyword>
<dbReference type="GO" id="GO:0006355">
    <property type="term" value="P:regulation of DNA-templated transcription"/>
    <property type="evidence" value="ECO:0007669"/>
    <property type="project" value="InterPro"/>
</dbReference>
<reference evidence="6 7" key="1">
    <citation type="submission" date="2014-06" db="EMBL/GenBank/DDBJ databases">
        <title>Functional and comparative genomic analyses of the Drosophila gut microbiota identify candidate symbiosis factors.</title>
        <authorList>
            <person name="Newell P.D."/>
            <person name="Chaston J.M."/>
            <person name="Douglas A.E."/>
        </authorList>
    </citation>
    <scope>NUCLEOTIDE SEQUENCE [LARGE SCALE GENOMIC DNA]</scope>
    <source>
        <strain evidence="6 7">DmCS_006</strain>
    </source>
</reference>
<feature type="modified residue" description="4-aspartylphosphate" evidence="2">
    <location>
        <position position="82"/>
    </location>
</feature>
<dbReference type="GO" id="GO:0000976">
    <property type="term" value="F:transcription cis-regulatory region binding"/>
    <property type="evidence" value="ECO:0007669"/>
    <property type="project" value="TreeGrafter"/>
</dbReference>
<dbReference type="Gene3D" id="3.40.50.2300">
    <property type="match status" value="1"/>
</dbReference>
<dbReference type="PATRIC" id="fig|104102.7.peg.1203"/>
<dbReference type="PROSITE" id="PS51755">
    <property type="entry name" value="OMPR_PHOB"/>
    <property type="match status" value="1"/>
</dbReference>
<feature type="domain" description="OmpR/PhoB-type" evidence="5">
    <location>
        <begin position="155"/>
        <end position="249"/>
    </location>
</feature>
<dbReference type="Proteomes" id="UP000029448">
    <property type="component" value="Unassembled WGS sequence"/>
</dbReference>
<dbReference type="PROSITE" id="PS50110">
    <property type="entry name" value="RESPONSE_REGULATORY"/>
    <property type="match status" value="1"/>
</dbReference>
<protein>
    <submittedName>
        <fullName evidence="6">DNA-binding response regulator</fullName>
    </submittedName>
</protein>
<proteinExistence type="predicted"/>
<dbReference type="GO" id="GO:0000156">
    <property type="term" value="F:phosphorelay response regulator activity"/>
    <property type="evidence" value="ECO:0007669"/>
    <property type="project" value="TreeGrafter"/>
</dbReference>
<keyword evidence="1 3" id="KW-0238">DNA-binding</keyword>
<dbReference type="AlphaFoldDB" id="A0A095B5Z4"/>
<dbReference type="SUPFAM" id="SSF52172">
    <property type="entry name" value="CheY-like"/>
    <property type="match status" value="1"/>
</dbReference>
<dbReference type="InterPro" id="IPR001789">
    <property type="entry name" value="Sig_transdc_resp-reg_receiver"/>
</dbReference>
<dbReference type="InterPro" id="IPR001867">
    <property type="entry name" value="OmpR/PhoB-type_DNA-bd"/>
</dbReference>
<dbReference type="GO" id="GO:0005829">
    <property type="term" value="C:cytosol"/>
    <property type="evidence" value="ECO:0007669"/>
    <property type="project" value="TreeGrafter"/>
</dbReference>
<dbReference type="CDD" id="cd00383">
    <property type="entry name" value="trans_reg_C"/>
    <property type="match status" value="1"/>
</dbReference>
<dbReference type="Pfam" id="PF00072">
    <property type="entry name" value="Response_reg"/>
    <property type="match status" value="1"/>
</dbReference>
<dbReference type="GO" id="GO:0032993">
    <property type="term" value="C:protein-DNA complex"/>
    <property type="evidence" value="ECO:0007669"/>
    <property type="project" value="TreeGrafter"/>
</dbReference>
<evidence type="ECO:0000256" key="3">
    <source>
        <dbReference type="PROSITE-ProRule" id="PRU01091"/>
    </source>
</evidence>
<feature type="DNA-binding region" description="OmpR/PhoB-type" evidence="3">
    <location>
        <begin position="155"/>
        <end position="249"/>
    </location>
</feature>
<accession>A0A095B5Z4</accession>
<evidence type="ECO:0000313" key="6">
    <source>
        <dbReference type="EMBL" id="KGB24373.1"/>
    </source>
</evidence>
<dbReference type="SMART" id="SM00862">
    <property type="entry name" value="Trans_reg_C"/>
    <property type="match status" value="1"/>
</dbReference>
<comment type="caution">
    <text evidence="6">The sequence shown here is derived from an EMBL/GenBank/DDBJ whole genome shotgun (WGS) entry which is preliminary data.</text>
</comment>
<dbReference type="EMBL" id="JOKM01000040">
    <property type="protein sequence ID" value="KGB24373.1"/>
    <property type="molecule type" value="Genomic_DNA"/>
</dbReference>
<dbReference type="SMART" id="SM00448">
    <property type="entry name" value="REC"/>
    <property type="match status" value="1"/>
</dbReference>
<feature type="domain" description="Response regulatory" evidence="4">
    <location>
        <begin position="33"/>
        <end position="147"/>
    </location>
</feature>
<evidence type="ECO:0000256" key="2">
    <source>
        <dbReference type="PROSITE-ProRule" id="PRU00169"/>
    </source>
</evidence>
<dbReference type="PANTHER" id="PTHR48111:SF36">
    <property type="entry name" value="TRANSCRIPTIONAL REGULATORY PROTEIN CUTR"/>
    <property type="match status" value="1"/>
</dbReference>
<sequence>MKPTLTLFCPDAALPAGTQGTICPDRTETITMRILIVEDEPHLGAAVQERVRQAGHTVDWFTTLDDARAALAAVRYDCLLLDLGLPDGSGRTLLREIRNTPSPMAILITTAEDQISERIAGLSEGADDYLAKPYDLEELVARIAAVARRYRPLVDNRLAVGDIEIDLDRKRLTRAGQTIDLTAREWALLELLARRPGAICSRERIEDALYSLEEEVGSNTIEVFVSRVRKKLGADLIRTVRGRGYCLEPSQTA</sequence>
<evidence type="ECO:0000313" key="7">
    <source>
        <dbReference type="Proteomes" id="UP000029448"/>
    </source>
</evidence>
<keyword evidence="7" id="KW-1185">Reference proteome</keyword>
<dbReference type="Gene3D" id="6.10.250.690">
    <property type="match status" value="1"/>
</dbReference>